<accession>A0A134B6R4</accession>
<name>A0A134B6R4_9BACT</name>
<evidence type="ECO:0000313" key="1">
    <source>
        <dbReference type="EMBL" id="KXB75631.1"/>
    </source>
</evidence>
<organism evidence="1">
    <name type="scientific">Prevotella amnii</name>
    <dbReference type="NCBI Taxonomy" id="419005"/>
    <lineage>
        <taxon>Bacteria</taxon>
        <taxon>Pseudomonadati</taxon>
        <taxon>Bacteroidota</taxon>
        <taxon>Bacteroidia</taxon>
        <taxon>Bacteroidales</taxon>
        <taxon>Prevotellaceae</taxon>
        <taxon>Prevotella</taxon>
    </lineage>
</organism>
<proteinExistence type="predicted"/>
<dbReference type="AlphaFoldDB" id="A0A134B6R4"/>
<dbReference type="Proteomes" id="UP000070531">
    <property type="component" value="Unassembled WGS sequence"/>
</dbReference>
<dbReference type="EMBL" id="LSDL01000116">
    <property type="protein sequence ID" value="KXB75631.1"/>
    <property type="molecule type" value="Genomic_DNA"/>
</dbReference>
<protein>
    <submittedName>
        <fullName evidence="1">Uncharacterized protein</fullName>
    </submittedName>
</protein>
<comment type="caution">
    <text evidence="1">The sequence shown here is derived from an EMBL/GenBank/DDBJ whole genome shotgun (WGS) entry which is preliminary data.</text>
</comment>
<dbReference type="PATRIC" id="fig|419005.5.peg.1787"/>
<evidence type="ECO:0000313" key="2">
    <source>
        <dbReference type="Proteomes" id="UP000070531"/>
    </source>
</evidence>
<reference evidence="1 2" key="1">
    <citation type="submission" date="2016-01" db="EMBL/GenBank/DDBJ databases">
        <authorList>
            <person name="Oliw E.H."/>
        </authorList>
    </citation>
    <scope>NUCLEOTIDE SEQUENCE [LARGE SCALE GENOMIC DNA]</scope>
    <source>
        <strain evidence="1 2">DNF00307</strain>
    </source>
</reference>
<gene>
    <name evidence="1" type="ORF">HMPREF1860_01793</name>
</gene>
<sequence length="64" mass="7801">MIFYYILLYSFHKTFTTKSLEVNFSSHFILHIIIIKQNRYIPKISFSKNMLISIILHNYRALYL</sequence>